<dbReference type="AlphaFoldDB" id="A0A371FRT9"/>
<proteinExistence type="predicted"/>
<name>A0A371FRT9_MUCPR</name>
<keyword evidence="2" id="KW-1185">Reference proteome</keyword>
<evidence type="ECO:0000313" key="2">
    <source>
        <dbReference type="Proteomes" id="UP000257109"/>
    </source>
</evidence>
<gene>
    <name evidence="1" type="ORF">CR513_38341</name>
</gene>
<comment type="caution">
    <text evidence="1">The sequence shown here is derived from an EMBL/GenBank/DDBJ whole genome shotgun (WGS) entry which is preliminary data.</text>
</comment>
<organism evidence="1 2">
    <name type="scientific">Mucuna pruriens</name>
    <name type="common">Velvet bean</name>
    <name type="synonym">Dolichos pruriens</name>
    <dbReference type="NCBI Taxonomy" id="157652"/>
    <lineage>
        <taxon>Eukaryota</taxon>
        <taxon>Viridiplantae</taxon>
        <taxon>Streptophyta</taxon>
        <taxon>Embryophyta</taxon>
        <taxon>Tracheophyta</taxon>
        <taxon>Spermatophyta</taxon>
        <taxon>Magnoliopsida</taxon>
        <taxon>eudicotyledons</taxon>
        <taxon>Gunneridae</taxon>
        <taxon>Pentapetalae</taxon>
        <taxon>rosids</taxon>
        <taxon>fabids</taxon>
        <taxon>Fabales</taxon>
        <taxon>Fabaceae</taxon>
        <taxon>Papilionoideae</taxon>
        <taxon>50 kb inversion clade</taxon>
        <taxon>NPAAA clade</taxon>
        <taxon>indigoferoid/millettioid clade</taxon>
        <taxon>Phaseoleae</taxon>
        <taxon>Mucuna</taxon>
    </lineage>
</organism>
<feature type="non-terminal residue" evidence="1">
    <location>
        <position position="1"/>
    </location>
</feature>
<accession>A0A371FRT9</accession>
<dbReference type="EMBL" id="QJKJ01008029">
    <property type="protein sequence ID" value="RDX81045.1"/>
    <property type="molecule type" value="Genomic_DNA"/>
</dbReference>
<sequence>MYHYIEILEMMHLAIKVEQQLNRRNSLKKKSNSRKRLLLVHIPKWWIQRRIKLNLTPQRTKT</sequence>
<evidence type="ECO:0000313" key="1">
    <source>
        <dbReference type="EMBL" id="RDX81045.1"/>
    </source>
</evidence>
<protein>
    <submittedName>
        <fullName evidence="1">Uncharacterized protein</fullName>
    </submittedName>
</protein>
<reference evidence="1" key="1">
    <citation type="submission" date="2018-05" db="EMBL/GenBank/DDBJ databases">
        <title>Draft genome of Mucuna pruriens seed.</title>
        <authorList>
            <person name="Nnadi N.E."/>
            <person name="Vos R."/>
            <person name="Hasami M.H."/>
            <person name="Devisetty U.K."/>
            <person name="Aguiy J.C."/>
        </authorList>
    </citation>
    <scope>NUCLEOTIDE SEQUENCE [LARGE SCALE GENOMIC DNA]</scope>
    <source>
        <strain evidence="1">JCA_2017</strain>
    </source>
</reference>
<dbReference type="Proteomes" id="UP000257109">
    <property type="component" value="Unassembled WGS sequence"/>
</dbReference>